<dbReference type="RefSeq" id="XP_038742365.1">
    <property type="nucleotide sequence ID" value="XM_038892482.1"/>
</dbReference>
<protein>
    <recommendedName>
        <fullName evidence="2">DUF5672 domain-containing protein</fullName>
    </recommendedName>
</protein>
<reference evidence="3" key="2">
    <citation type="submission" date="2020-11" db="EMBL/GenBank/DDBJ databases">
        <title>Whole genome sequencing of Colletotrichum sp.</title>
        <authorList>
            <person name="Li H."/>
        </authorList>
    </citation>
    <scope>NUCLEOTIDE SEQUENCE</scope>
    <source>
        <strain evidence="3">CkLH20</strain>
    </source>
</reference>
<dbReference type="GeneID" id="62165556"/>
<gene>
    <name evidence="3" type="ORF">CkaCkLH20_09767</name>
</gene>
<comment type="caution">
    <text evidence="3">The sequence shown here is derived from an EMBL/GenBank/DDBJ whole genome shotgun (WGS) entry which is preliminary data.</text>
</comment>
<evidence type="ECO:0000313" key="3">
    <source>
        <dbReference type="EMBL" id="KAF9872904.1"/>
    </source>
</evidence>
<feature type="chain" id="PRO_5040396123" description="DUF5672 domain-containing protein" evidence="1">
    <location>
        <begin position="26"/>
        <end position="320"/>
    </location>
</feature>
<proteinExistence type="predicted"/>
<name>A0A9P6HYS4_9PEZI</name>
<sequence length="320" mass="36062">MIGRRSACLQLCLVFVIVMMLGVRGSFQSEVGVAHLVNDMTAELIPVFIQNRNEPATEHLARRGLAQSPVGDDFYASDALSAHQPEYPNNVAVIIETDTSRVPNLVPVMLHFATVLGPSWPLVLVTLEATWKPPSSPAFLRLVDSNQIRIKFLPPTTVMTDHHSVSVFLASPWIWEQFKSAHRVLLFQADSILCSKSTSRIEDFIEWDLIGAPIAPQFGQGYNGGLSLRNPKLMYEITTDPNTTLGNDFEDQWFNARVKERNGKLPSAEQAMKFAVETIYYETPLGYHQPLRWQKENIEKMAEWCPEIGLLNSGAHFFHR</sequence>
<evidence type="ECO:0000259" key="2">
    <source>
        <dbReference type="Pfam" id="PF18922"/>
    </source>
</evidence>
<accession>A0A9P6HYS4</accession>
<dbReference type="AlphaFoldDB" id="A0A9P6HYS4"/>
<dbReference type="InterPro" id="IPR043729">
    <property type="entry name" value="DUF5672"/>
</dbReference>
<dbReference type="OrthoDB" id="10025998at2759"/>
<feature type="domain" description="DUF5672" evidence="2">
    <location>
        <begin position="148"/>
        <end position="288"/>
    </location>
</feature>
<dbReference type="Proteomes" id="UP000781932">
    <property type="component" value="Unassembled WGS sequence"/>
</dbReference>
<dbReference type="Pfam" id="PF18922">
    <property type="entry name" value="DUF5672"/>
    <property type="match status" value="1"/>
</dbReference>
<reference evidence="3" key="1">
    <citation type="submission" date="2020-03" db="EMBL/GenBank/DDBJ databases">
        <authorList>
            <person name="He L."/>
        </authorList>
    </citation>
    <scope>NUCLEOTIDE SEQUENCE</scope>
    <source>
        <strain evidence="3">CkLH20</strain>
    </source>
</reference>
<evidence type="ECO:0000313" key="4">
    <source>
        <dbReference type="Proteomes" id="UP000781932"/>
    </source>
</evidence>
<feature type="signal peptide" evidence="1">
    <location>
        <begin position="1"/>
        <end position="25"/>
    </location>
</feature>
<keyword evidence="1" id="KW-0732">Signal</keyword>
<keyword evidence="4" id="KW-1185">Reference proteome</keyword>
<organism evidence="3 4">
    <name type="scientific">Colletotrichum karsti</name>
    <dbReference type="NCBI Taxonomy" id="1095194"/>
    <lineage>
        <taxon>Eukaryota</taxon>
        <taxon>Fungi</taxon>
        <taxon>Dikarya</taxon>
        <taxon>Ascomycota</taxon>
        <taxon>Pezizomycotina</taxon>
        <taxon>Sordariomycetes</taxon>
        <taxon>Hypocreomycetidae</taxon>
        <taxon>Glomerellales</taxon>
        <taxon>Glomerellaceae</taxon>
        <taxon>Colletotrichum</taxon>
        <taxon>Colletotrichum boninense species complex</taxon>
    </lineage>
</organism>
<dbReference type="EMBL" id="JAATWM020000035">
    <property type="protein sequence ID" value="KAF9872904.1"/>
    <property type="molecule type" value="Genomic_DNA"/>
</dbReference>
<evidence type="ECO:0000256" key="1">
    <source>
        <dbReference type="SAM" id="SignalP"/>
    </source>
</evidence>